<dbReference type="GO" id="GO:0008270">
    <property type="term" value="F:zinc ion binding"/>
    <property type="evidence" value="ECO:0007669"/>
    <property type="project" value="UniProtKB-KW"/>
</dbReference>
<feature type="domain" description="PDZ" evidence="7">
    <location>
        <begin position="68"/>
        <end position="145"/>
    </location>
</feature>
<keyword evidence="3" id="KW-0862">Zinc</keyword>
<dbReference type="InterPro" id="IPR004162">
    <property type="entry name" value="SINA-like_animal"/>
</dbReference>
<dbReference type="PANTHER" id="PTHR45877">
    <property type="entry name" value="E3 UBIQUITIN-PROTEIN LIGASE SIAH2"/>
    <property type="match status" value="1"/>
</dbReference>
<dbReference type="GO" id="GO:0005737">
    <property type="term" value="C:cytoplasm"/>
    <property type="evidence" value="ECO:0007669"/>
    <property type="project" value="TreeGrafter"/>
</dbReference>
<name>W8AW39_CERCA</name>
<dbReference type="InterPro" id="IPR013083">
    <property type="entry name" value="Znf_RING/FYVE/PHD"/>
</dbReference>
<dbReference type="Gene3D" id="3.30.160.60">
    <property type="entry name" value="Classic Zinc Finger"/>
    <property type="match status" value="1"/>
</dbReference>
<accession>W8AW39</accession>
<protein>
    <submittedName>
        <fullName evidence="9">E3 ubiquitin-protein ligase siah-1</fullName>
    </submittedName>
</protein>
<dbReference type="GO" id="GO:0043161">
    <property type="term" value="P:proteasome-mediated ubiquitin-dependent protein catabolic process"/>
    <property type="evidence" value="ECO:0007669"/>
    <property type="project" value="TreeGrafter"/>
</dbReference>
<organism evidence="9">
    <name type="scientific">Ceratitis capitata</name>
    <name type="common">Mediterranean fruit fly</name>
    <name type="synonym">Tephritis capitata</name>
    <dbReference type="NCBI Taxonomy" id="7213"/>
    <lineage>
        <taxon>Eukaryota</taxon>
        <taxon>Metazoa</taxon>
        <taxon>Ecdysozoa</taxon>
        <taxon>Arthropoda</taxon>
        <taxon>Hexapoda</taxon>
        <taxon>Insecta</taxon>
        <taxon>Pterygota</taxon>
        <taxon>Neoptera</taxon>
        <taxon>Endopterygota</taxon>
        <taxon>Diptera</taxon>
        <taxon>Brachycera</taxon>
        <taxon>Muscomorpha</taxon>
        <taxon>Tephritoidea</taxon>
        <taxon>Tephritidae</taxon>
        <taxon>Ceratitis</taxon>
        <taxon>Ceratitis</taxon>
    </lineage>
</organism>
<evidence type="ECO:0000256" key="5">
    <source>
        <dbReference type="SAM" id="MobiDB-lite"/>
    </source>
</evidence>
<dbReference type="PROSITE" id="PS00028">
    <property type="entry name" value="ZINC_FINGER_C2H2_1"/>
    <property type="match status" value="1"/>
</dbReference>
<dbReference type="GO" id="GO:0061630">
    <property type="term" value="F:ubiquitin protein ligase activity"/>
    <property type="evidence" value="ECO:0007669"/>
    <property type="project" value="TreeGrafter"/>
</dbReference>
<dbReference type="SUPFAM" id="SSF57850">
    <property type="entry name" value="RING/U-box"/>
    <property type="match status" value="1"/>
</dbReference>
<dbReference type="PANTHER" id="PTHR45877:SF2">
    <property type="entry name" value="E3 UBIQUITIN-PROTEIN LIGASE SINA-RELATED"/>
    <property type="match status" value="1"/>
</dbReference>
<dbReference type="SMART" id="SM00228">
    <property type="entry name" value="PDZ"/>
    <property type="match status" value="1"/>
</dbReference>
<evidence type="ECO:0000313" key="9">
    <source>
        <dbReference type="EMBL" id="JAB93130.1"/>
    </source>
</evidence>
<feature type="region of interest" description="Disordered" evidence="5">
    <location>
        <begin position="1"/>
        <end position="52"/>
    </location>
</feature>
<keyword evidence="2 4" id="KW-0863">Zinc-finger</keyword>
<dbReference type="PROSITE" id="PS50089">
    <property type="entry name" value="ZF_RING_2"/>
    <property type="match status" value="1"/>
</dbReference>
<dbReference type="CDD" id="cd16571">
    <property type="entry name" value="RING-HC_SIAHs"/>
    <property type="match status" value="1"/>
</dbReference>
<feature type="compositionally biased region" description="Polar residues" evidence="5">
    <location>
        <begin position="10"/>
        <end position="20"/>
    </location>
</feature>
<evidence type="ECO:0000256" key="4">
    <source>
        <dbReference type="PROSITE-ProRule" id="PRU00042"/>
    </source>
</evidence>
<feature type="compositionally biased region" description="Polar residues" evidence="5">
    <location>
        <begin position="39"/>
        <end position="50"/>
    </location>
</feature>
<dbReference type="InterPro" id="IPR001841">
    <property type="entry name" value="Znf_RING"/>
</dbReference>
<feature type="domain" description="C2H2-type" evidence="8">
    <location>
        <begin position="875"/>
        <end position="900"/>
    </location>
</feature>
<dbReference type="AlphaFoldDB" id="W8AW39"/>
<dbReference type="Gene3D" id="2.30.42.10">
    <property type="match status" value="1"/>
</dbReference>
<dbReference type="EMBL" id="GAMC01013425">
    <property type="protein sequence ID" value="JAB93130.1"/>
    <property type="molecule type" value="mRNA"/>
</dbReference>
<evidence type="ECO:0000256" key="1">
    <source>
        <dbReference type="ARBA" id="ARBA00022723"/>
    </source>
</evidence>
<gene>
    <name evidence="9" type="primary">SIAH1</name>
</gene>
<dbReference type="GO" id="GO:0031624">
    <property type="term" value="F:ubiquitin conjugating enzyme binding"/>
    <property type="evidence" value="ECO:0007669"/>
    <property type="project" value="TreeGrafter"/>
</dbReference>
<evidence type="ECO:0000259" key="7">
    <source>
        <dbReference type="PROSITE" id="PS50106"/>
    </source>
</evidence>
<dbReference type="PROSITE" id="PS50157">
    <property type="entry name" value="ZINC_FINGER_C2H2_2"/>
    <property type="match status" value="1"/>
</dbReference>
<dbReference type="InterPro" id="IPR001478">
    <property type="entry name" value="PDZ"/>
</dbReference>
<dbReference type="EMBL" id="GAMC01013423">
    <property type="protein sequence ID" value="JAB93132.1"/>
    <property type="molecule type" value="mRNA"/>
</dbReference>
<dbReference type="Gene3D" id="3.30.40.10">
    <property type="entry name" value="Zinc/RING finger domain, C3HC4 (zinc finger)"/>
    <property type="match status" value="1"/>
</dbReference>
<evidence type="ECO:0000259" key="8">
    <source>
        <dbReference type="PROSITE" id="PS50157"/>
    </source>
</evidence>
<keyword evidence="1" id="KW-0479">Metal-binding</keyword>
<dbReference type="InterPro" id="IPR013087">
    <property type="entry name" value="Znf_C2H2_type"/>
</dbReference>
<dbReference type="InterPro" id="IPR041489">
    <property type="entry name" value="PDZ_6"/>
</dbReference>
<dbReference type="Pfam" id="PF17820">
    <property type="entry name" value="PDZ_6"/>
    <property type="match status" value="1"/>
</dbReference>
<evidence type="ECO:0000256" key="3">
    <source>
        <dbReference type="ARBA" id="ARBA00022833"/>
    </source>
</evidence>
<dbReference type="SUPFAM" id="SSF50156">
    <property type="entry name" value="PDZ domain-like"/>
    <property type="match status" value="1"/>
</dbReference>
<reference evidence="9" key="2">
    <citation type="journal article" date="2014" name="BMC Genomics">
        <title>A genomic perspective to assessing quality of mass-reared SIT flies used in Mediterranean fruit fly (Ceratitis capitata) eradication in California.</title>
        <authorList>
            <person name="Calla B."/>
            <person name="Hall B."/>
            <person name="Hou S."/>
            <person name="Geib S.M."/>
        </authorList>
    </citation>
    <scope>NUCLEOTIDE SEQUENCE</scope>
</reference>
<dbReference type="SMART" id="SM00355">
    <property type="entry name" value="ZnF_C2H2"/>
    <property type="match status" value="1"/>
</dbReference>
<feature type="domain" description="RING-type" evidence="6">
    <location>
        <begin position="184"/>
        <end position="219"/>
    </location>
</feature>
<sequence length="1014" mass="111073">MHTEIDYGGWQTNYNSNQRSGENELKDKDKSEKEVQYESAASETDSTSNAADLDTDNIYQHYEPSVRLLRIRKSITGSCGFHLTRTKWDPYPWVSAVDAHTAAEMSGLKAGDCVLEVNGEDVLGLRITDIAKLVQAKSGHVTLLLWSCGSDFQCDPENICCAPMPRTLQRLATIVQSILSIIECPVCLDTITPPTMQCQNGHLLCLNCRIRAEKCPVCRDRYTPQRALIAEQIYAAITSAYNLCSGNEDKLRQKLFGQSERAGVAAGMKVMTRRWRRVEAAKQTIDEQAEQTEVRKDRKGGCTMKWRRPTAQVDGVGVTQSQHVVPGAGQAGRFSFVDEADIAERMVENAVAKTDAMAMKRDGRRKKILMKLWHTKAASMENLSTATSTTASSSEHTSNKMRGVSDYINGLASDSATTPTTGNQHPNVHATQLFPNRSKDEMEWAMKNSQNHSNSRANNSDGPYKVSAEATMATIKEAPQQTGMRQEAEMETHTYTGTETDLTMPLNCEITRKTILNVTTTIANDVMSQLSSASSRTPMASDAKSVIFQQPTSTAEDNKVRAVEEDERNGKYSLKQKHVEPHCQCDNATSETAPGTPSPPAQTIAVRRCPSAQQRSQQLNRSIFNDNKNNISKYEHCSCPSSSSLIFIDKRRPVSNRMSLSSGSIEYLKASYCCCTSPTDQLLPADSKIYTKDTNNNVASDTDAASTRNSSILTPASSLSSGVFSTNSSTPNDLQVSELAPTTTAKHEAYSDLQQKQKQRQQSSTEITAITMHKDALLSSMSRLGRPASSITSSLCSLSSLTSSLFSSASDMESPLPLIAAASVGACSSTTAPVAYVNSEFCISDQSPSSSSSPSSAAVNSPLLCTELNKDVKRYRCPCDDCRESFNASSQLQQHVKAVHRLPILSFGGNEHAKITVPLRPPLDDAVLILETSKSENAKNIIDSNNNNNNNSKNSKNNGNKNSRICSVKGYVPSVANTIVYNKSTYKPSNFYQVVQCNTDRNKDTKNNRKILIL</sequence>
<dbReference type="PROSITE" id="PS50106">
    <property type="entry name" value="PDZ"/>
    <property type="match status" value="1"/>
</dbReference>
<dbReference type="OrthoDB" id="10009200at2759"/>
<reference evidence="9" key="1">
    <citation type="submission" date="2013-07" db="EMBL/GenBank/DDBJ databases">
        <authorList>
            <person name="Geib S."/>
        </authorList>
    </citation>
    <scope>NUCLEOTIDE SEQUENCE</scope>
</reference>
<evidence type="ECO:0000256" key="2">
    <source>
        <dbReference type="ARBA" id="ARBA00022771"/>
    </source>
</evidence>
<dbReference type="Pfam" id="PF21362">
    <property type="entry name" value="Sina_RING"/>
    <property type="match status" value="1"/>
</dbReference>
<evidence type="ECO:0000259" key="6">
    <source>
        <dbReference type="PROSITE" id="PS50089"/>
    </source>
</evidence>
<feature type="compositionally biased region" description="Basic and acidic residues" evidence="5">
    <location>
        <begin position="21"/>
        <end position="36"/>
    </location>
</feature>
<dbReference type="InterPro" id="IPR049548">
    <property type="entry name" value="Sina-like_RING"/>
</dbReference>
<proteinExistence type="evidence at transcript level"/>
<dbReference type="InterPro" id="IPR036034">
    <property type="entry name" value="PDZ_sf"/>
</dbReference>
<feature type="region of interest" description="Disordered" evidence="5">
    <location>
        <begin position="940"/>
        <end position="963"/>
    </location>
</feature>